<evidence type="ECO:0000256" key="4">
    <source>
        <dbReference type="ARBA" id="ARBA00022576"/>
    </source>
</evidence>
<sequence length="393" mass="42085">MFETLPQPKLDGIIAMMQAFAEDPRMGKIDLGVGVYRDEAGRTPVLQAVKAAERRCVETQESKSYLSLAGDQAFLDTMETLLLGGAVPSARVAAVGTPGGTSAVRQICELIRSARPEAVVWVSAQTWPNHAPLIAASGLEMRPYRYLDSDKGGLDHMGLFADLEQVAAGDVVLLHGCCHNPTGVDLSAQDWAEIAALLERRGAVPFIDMAYQGFGEGLDADAGGLRHLAARLPEVLVAASCSKNFGLYRERVGLAMAIVPEAVRANLAGALAGLNRKVFAFPPDHGGRVVSTILGDTALRTLWQNELEEMRLRVAQNRQALAQALQAETNSDRFASVATQRGMFSLLPLSSDQVAQLRAEHGIYMLGDGRANLAGLNDFSIPVCAQAIAKVLR</sequence>
<dbReference type="EC" id="2.6.1.-" evidence="7"/>
<dbReference type="Gene3D" id="3.90.1150.10">
    <property type="entry name" value="Aspartate Aminotransferase, domain 1"/>
    <property type="match status" value="1"/>
</dbReference>
<accession>A0A543KF62</accession>
<evidence type="ECO:0000256" key="6">
    <source>
        <dbReference type="ARBA" id="ARBA00022898"/>
    </source>
</evidence>
<evidence type="ECO:0000256" key="1">
    <source>
        <dbReference type="ARBA" id="ARBA00001933"/>
    </source>
</evidence>
<comment type="similarity">
    <text evidence="2 7">Belongs to the class-I pyridoxal-phosphate-dependent aminotransferase family.</text>
</comment>
<gene>
    <name evidence="9" type="ORF">BD293_2360</name>
</gene>
<keyword evidence="5 7" id="KW-0808">Transferase</keyword>
<evidence type="ECO:0000256" key="7">
    <source>
        <dbReference type="RuleBase" id="RU000481"/>
    </source>
</evidence>
<dbReference type="GO" id="GO:0042802">
    <property type="term" value="F:identical protein binding"/>
    <property type="evidence" value="ECO:0007669"/>
    <property type="project" value="TreeGrafter"/>
</dbReference>
<dbReference type="GO" id="GO:0004838">
    <property type="term" value="F:L-tyrosine-2-oxoglutarate transaminase activity"/>
    <property type="evidence" value="ECO:0007669"/>
    <property type="project" value="TreeGrafter"/>
</dbReference>
<dbReference type="Gene3D" id="3.40.640.10">
    <property type="entry name" value="Type I PLP-dependent aspartate aminotransferase-like (Major domain)"/>
    <property type="match status" value="1"/>
</dbReference>
<reference evidence="9 10" key="1">
    <citation type="submission" date="2019-06" db="EMBL/GenBank/DDBJ databases">
        <title>Genomic Encyclopedia of Archaeal and Bacterial Type Strains, Phase II (KMG-II): from individual species to whole genera.</title>
        <authorList>
            <person name="Goeker M."/>
        </authorList>
    </citation>
    <scope>NUCLEOTIDE SEQUENCE [LARGE SCALE GENOMIC DNA]</scope>
    <source>
        <strain evidence="9 10">DSM 18423</strain>
    </source>
</reference>
<dbReference type="GO" id="GO:0005829">
    <property type="term" value="C:cytosol"/>
    <property type="evidence" value="ECO:0007669"/>
    <property type="project" value="TreeGrafter"/>
</dbReference>
<dbReference type="InterPro" id="IPR004839">
    <property type="entry name" value="Aminotransferase_I/II_large"/>
</dbReference>
<proteinExistence type="inferred from homology"/>
<dbReference type="NCBIfam" id="NF006719">
    <property type="entry name" value="PRK09257.1"/>
    <property type="match status" value="1"/>
</dbReference>
<dbReference type="PROSITE" id="PS00105">
    <property type="entry name" value="AA_TRANSFER_CLASS_1"/>
    <property type="match status" value="1"/>
</dbReference>
<dbReference type="GO" id="GO:0030170">
    <property type="term" value="F:pyridoxal phosphate binding"/>
    <property type="evidence" value="ECO:0007669"/>
    <property type="project" value="InterPro"/>
</dbReference>
<evidence type="ECO:0000313" key="10">
    <source>
        <dbReference type="Proteomes" id="UP000320582"/>
    </source>
</evidence>
<protein>
    <recommendedName>
        <fullName evidence="7">Aminotransferase</fullName>
        <ecNumber evidence="7">2.6.1.-</ecNumber>
    </recommendedName>
</protein>
<dbReference type="SUPFAM" id="SSF53383">
    <property type="entry name" value="PLP-dependent transferases"/>
    <property type="match status" value="1"/>
</dbReference>
<dbReference type="InterPro" id="IPR000796">
    <property type="entry name" value="Asp_trans"/>
</dbReference>
<comment type="cofactor">
    <cofactor evidence="1 7">
        <name>pyridoxal 5'-phosphate</name>
        <dbReference type="ChEBI" id="CHEBI:597326"/>
    </cofactor>
</comment>
<evidence type="ECO:0000256" key="5">
    <source>
        <dbReference type="ARBA" id="ARBA00022679"/>
    </source>
</evidence>
<dbReference type="GO" id="GO:0033585">
    <property type="term" value="P:L-phenylalanine biosynthetic process from chorismate via phenylpyruvate"/>
    <property type="evidence" value="ECO:0007669"/>
    <property type="project" value="TreeGrafter"/>
</dbReference>
<keyword evidence="6" id="KW-0663">Pyridoxal phosphate</keyword>
<dbReference type="PRINTS" id="PR00799">
    <property type="entry name" value="TRANSAMINASE"/>
</dbReference>
<dbReference type="Proteomes" id="UP000320582">
    <property type="component" value="Unassembled WGS sequence"/>
</dbReference>
<dbReference type="CDD" id="cd00609">
    <property type="entry name" value="AAT_like"/>
    <property type="match status" value="1"/>
</dbReference>
<evidence type="ECO:0000256" key="2">
    <source>
        <dbReference type="ARBA" id="ARBA00007441"/>
    </source>
</evidence>
<dbReference type="Pfam" id="PF00155">
    <property type="entry name" value="Aminotran_1_2"/>
    <property type="match status" value="1"/>
</dbReference>
<keyword evidence="10" id="KW-1185">Reference proteome</keyword>
<dbReference type="RefSeq" id="WP_142081850.1">
    <property type="nucleotide sequence ID" value="NZ_VFPT01000001.1"/>
</dbReference>
<comment type="caution">
    <text evidence="9">The sequence shown here is derived from an EMBL/GenBank/DDBJ whole genome shotgun (WGS) entry which is preliminary data.</text>
</comment>
<dbReference type="InterPro" id="IPR015424">
    <property type="entry name" value="PyrdxlP-dep_Trfase"/>
</dbReference>
<dbReference type="EMBL" id="VFPT01000001">
    <property type="protein sequence ID" value="TQM93714.1"/>
    <property type="molecule type" value="Genomic_DNA"/>
</dbReference>
<comment type="subunit">
    <text evidence="3">Homodimer.</text>
</comment>
<name>A0A543KF62_9RHOB</name>
<dbReference type="GO" id="GO:0004069">
    <property type="term" value="F:L-aspartate:2-oxoglutarate aminotransferase activity"/>
    <property type="evidence" value="ECO:0007669"/>
    <property type="project" value="TreeGrafter"/>
</dbReference>
<dbReference type="InterPro" id="IPR015422">
    <property type="entry name" value="PyrdxlP-dep_Trfase_small"/>
</dbReference>
<dbReference type="AlphaFoldDB" id="A0A543KF62"/>
<dbReference type="InterPro" id="IPR004838">
    <property type="entry name" value="NHTrfase_class1_PyrdxlP-BS"/>
</dbReference>
<dbReference type="PANTHER" id="PTHR11879">
    <property type="entry name" value="ASPARTATE AMINOTRANSFERASE"/>
    <property type="match status" value="1"/>
</dbReference>
<organism evidence="9 10">
    <name type="scientific">Roseinatronobacter monicus</name>
    <dbReference type="NCBI Taxonomy" id="393481"/>
    <lineage>
        <taxon>Bacteria</taxon>
        <taxon>Pseudomonadati</taxon>
        <taxon>Pseudomonadota</taxon>
        <taxon>Alphaproteobacteria</taxon>
        <taxon>Rhodobacterales</taxon>
        <taxon>Paracoccaceae</taxon>
        <taxon>Roseinatronobacter</taxon>
    </lineage>
</organism>
<keyword evidence="4 7" id="KW-0032">Aminotransferase</keyword>
<dbReference type="PANTHER" id="PTHR11879:SF22">
    <property type="entry name" value="ASPARTATE AMINOTRANSFERASE, MITOCHONDRIAL"/>
    <property type="match status" value="1"/>
</dbReference>
<dbReference type="OrthoDB" id="9766445at2"/>
<evidence type="ECO:0000313" key="9">
    <source>
        <dbReference type="EMBL" id="TQM93714.1"/>
    </source>
</evidence>
<dbReference type="InterPro" id="IPR015421">
    <property type="entry name" value="PyrdxlP-dep_Trfase_major"/>
</dbReference>
<evidence type="ECO:0000259" key="8">
    <source>
        <dbReference type="Pfam" id="PF00155"/>
    </source>
</evidence>
<evidence type="ECO:0000256" key="3">
    <source>
        <dbReference type="ARBA" id="ARBA00011738"/>
    </source>
</evidence>
<feature type="domain" description="Aminotransferase class I/classII large" evidence="8">
    <location>
        <begin position="28"/>
        <end position="387"/>
    </location>
</feature>